<evidence type="ECO:0000256" key="3">
    <source>
        <dbReference type="ARBA" id="ARBA00023002"/>
    </source>
</evidence>
<dbReference type="EMBL" id="SSSM01000005">
    <property type="protein sequence ID" value="THG29506.1"/>
    <property type="molecule type" value="Genomic_DNA"/>
</dbReference>
<evidence type="ECO:0000256" key="5">
    <source>
        <dbReference type="SAM" id="MobiDB-lite"/>
    </source>
</evidence>
<dbReference type="AlphaFoldDB" id="A0A4S4FK23"/>
<reference evidence="7 8" key="1">
    <citation type="submission" date="2019-04" db="EMBL/GenBank/DDBJ databases">
        <authorList>
            <person name="Jiang L."/>
        </authorList>
    </citation>
    <scope>NUCLEOTIDE SEQUENCE [LARGE SCALE GENOMIC DNA]</scope>
    <source>
        <strain evidence="7 8">YIM 131853</strain>
    </source>
</reference>
<evidence type="ECO:0000256" key="4">
    <source>
        <dbReference type="RuleBase" id="RU362075"/>
    </source>
</evidence>
<protein>
    <submittedName>
        <fullName evidence="7">Phytoene desaturase</fullName>
    </submittedName>
</protein>
<comment type="pathway">
    <text evidence="1 4">Carotenoid biosynthesis.</text>
</comment>
<keyword evidence="8" id="KW-1185">Reference proteome</keyword>
<dbReference type="InterPro" id="IPR014105">
    <property type="entry name" value="Carotenoid/retinoid_OxRdtase"/>
</dbReference>
<dbReference type="InterPro" id="IPR002937">
    <property type="entry name" value="Amino_oxidase"/>
</dbReference>
<proteinExistence type="inferred from homology"/>
<evidence type="ECO:0000256" key="1">
    <source>
        <dbReference type="ARBA" id="ARBA00004829"/>
    </source>
</evidence>
<dbReference type="Gene3D" id="3.50.50.60">
    <property type="entry name" value="FAD/NAD(P)-binding domain"/>
    <property type="match status" value="2"/>
</dbReference>
<dbReference type="InterPro" id="IPR036188">
    <property type="entry name" value="FAD/NAD-bd_sf"/>
</dbReference>
<evidence type="ECO:0000313" key="7">
    <source>
        <dbReference type="EMBL" id="THG29506.1"/>
    </source>
</evidence>
<name>A0A4S4FK23_9MICO</name>
<dbReference type="Pfam" id="PF01593">
    <property type="entry name" value="Amino_oxidase"/>
    <property type="match status" value="1"/>
</dbReference>
<feature type="domain" description="Amine oxidase" evidence="6">
    <location>
        <begin position="12"/>
        <end position="504"/>
    </location>
</feature>
<dbReference type="GO" id="GO:0016117">
    <property type="term" value="P:carotenoid biosynthetic process"/>
    <property type="evidence" value="ECO:0007669"/>
    <property type="project" value="UniProtKB-KW"/>
</dbReference>
<evidence type="ECO:0000313" key="8">
    <source>
        <dbReference type="Proteomes" id="UP000309133"/>
    </source>
</evidence>
<comment type="caution">
    <text evidence="7">The sequence shown here is derived from an EMBL/GenBank/DDBJ whole genome shotgun (WGS) entry which is preliminary data.</text>
</comment>
<evidence type="ECO:0000256" key="2">
    <source>
        <dbReference type="ARBA" id="ARBA00022746"/>
    </source>
</evidence>
<keyword evidence="2 4" id="KW-0125">Carotenoid biosynthesis</keyword>
<dbReference type="NCBIfam" id="TIGR02734">
    <property type="entry name" value="crtI_fam"/>
    <property type="match status" value="1"/>
</dbReference>
<gene>
    <name evidence="7" type="primary">crtI</name>
    <name evidence="7" type="ORF">E6C64_12495</name>
</gene>
<dbReference type="SUPFAM" id="SSF51905">
    <property type="entry name" value="FAD/NAD(P)-binding domain"/>
    <property type="match status" value="1"/>
</dbReference>
<sequence>MTPRAAVIGGGISGLATAALLSREGYDVTVLEARGQLGGRAGLWERDGFRFDTGPSWYLMPEVFDHFYRMVGSTASDELELTALDPGYRIYFEPGADGSSPIVVARSREENLAMFEAVEPGAGRRLAKYLDSAKDTYELAKRHFLYSTFADFRDVFGRDVLRRAGRFLPLLLTTLDRFVARRFSDPRLRQLLGYPAVFLGSSPFSTPSMYHLMSHLDLDDGVLYPQGGIARVIESIGDLAVGGGATVLTGARVTSIVTKPVGGAKPTVLGVRYIDASGAEQFLAAGTVVLSADLHLETQLLPEDLQTYPERWWEKKEAGPSALLLYLGVRGAVPELDHHTLLFARDWKANFSAIFDAPTHIPEPASIYVCRPSATDPNVAPEGFENLFVLVPLPADPSIGRGGLDGTGDARVEQLADTVIAQIAEWAGVPDLAERIVLRRTVGPADFESDLGAWKGSALGPSHILKQSAFFRAGNISRKVTGLLYAGGSTIPGIGLPMCLISAELVLKRLRGDISAGPSQEPAASAGAPVRTPGS</sequence>
<dbReference type="RefSeq" id="WP_136427835.1">
    <property type="nucleotide sequence ID" value="NZ_SSSM01000005.1"/>
</dbReference>
<keyword evidence="3 4" id="KW-0560">Oxidoreductase</keyword>
<accession>A0A4S4FK23</accession>
<evidence type="ECO:0000259" key="6">
    <source>
        <dbReference type="Pfam" id="PF01593"/>
    </source>
</evidence>
<dbReference type="Proteomes" id="UP000309133">
    <property type="component" value="Unassembled WGS sequence"/>
</dbReference>
<feature type="region of interest" description="Disordered" evidence="5">
    <location>
        <begin position="515"/>
        <end position="535"/>
    </location>
</feature>
<dbReference type="OrthoDB" id="9774675at2"/>
<organism evidence="7 8">
    <name type="scientific">Naasia lichenicola</name>
    <dbReference type="NCBI Taxonomy" id="2565933"/>
    <lineage>
        <taxon>Bacteria</taxon>
        <taxon>Bacillati</taxon>
        <taxon>Actinomycetota</taxon>
        <taxon>Actinomycetes</taxon>
        <taxon>Micrococcales</taxon>
        <taxon>Microbacteriaceae</taxon>
        <taxon>Naasia</taxon>
    </lineage>
</organism>
<dbReference type="PANTHER" id="PTHR43734:SF1">
    <property type="entry name" value="PHYTOENE DESATURASE"/>
    <property type="match status" value="1"/>
</dbReference>
<dbReference type="PANTHER" id="PTHR43734">
    <property type="entry name" value="PHYTOENE DESATURASE"/>
    <property type="match status" value="1"/>
</dbReference>
<dbReference type="GO" id="GO:0016491">
    <property type="term" value="F:oxidoreductase activity"/>
    <property type="evidence" value="ECO:0007669"/>
    <property type="project" value="UniProtKB-KW"/>
</dbReference>
<comment type="similarity">
    <text evidence="4">Belongs to the carotenoid/retinoid oxidoreductase family.</text>
</comment>